<gene>
    <name evidence="9" type="ORF">BN000_00857</name>
</gene>
<evidence type="ECO:0000256" key="1">
    <source>
        <dbReference type="ARBA" id="ARBA00004651"/>
    </source>
</evidence>
<evidence type="ECO:0000256" key="3">
    <source>
        <dbReference type="ARBA" id="ARBA00022475"/>
    </source>
</evidence>
<evidence type="ECO:0000256" key="2">
    <source>
        <dbReference type="ARBA" id="ARBA00022448"/>
    </source>
</evidence>
<evidence type="ECO:0000256" key="4">
    <source>
        <dbReference type="ARBA" id="ARBA00022692"/>
    </source>
</evidence>
<dbReference type="CDD" id="cd17329">
    <property type="entry name" value="MFS_MdtH_MDR_like"/>
    <property type="match status" value="1"/>
</dbReference>
<keyword evidence="5 7" id="KW-1133">Transmembrane helix</keyword>
<keyword evidence="6 7" id="KW-0472">Membrane</keyword>
<evidence type="ECO:0000256" key="6">
    <source>
        <dbReference type="ARBA" id="ARBA00023136"/>
    </source>
</evidence>
<evidence type="ECO:0000313" key="10">
    <source>
        <dbReference type="Proteomes" id="UP000199087"/>
    </source>
</evidence>
<feature type="transmembrane region" description="Helical" evidence="7">
    <location>
        <begin position="81"/>
        <end position="98"/>
    </location>
</feature>
<evidence type="ECO:0000256" key="7">
    <source>
        <dbReference type="SAM" id="Phobius"/>
    </source>
</evidence>
<dbReference type="PANTHER" id="PTHR43414">
    <property type="entry name" value="MULTIDRUG RESISTANCE PROTEIN MDTG"/>
    <property type="match status" value="1"/>
</dbReference>
<accession>A0A0U1NSE2</accession>
<feature type="transmembrane region" description="Helical" evidence="7">
    <location>
        <begin position="248"/>
        <end position="269"/>
    </location>
</feature>
<keyword evidence="3" id="KW-1003">Cell membrane</keyword>
<feature type="domain" description="Major facilitator superfamily (MFS) profile" evidence="8">
    <location>
        <begin position="14"/>
        <end position="397"/>
    </location>
</feature>
<dbReference type="STRING" id="1499688.BN000_00857"/>
<dbReference type="EMBL" id="CVRB01000001">
    <property type="protein sequence ID" value="CRK80966.1"/>
    <property type="molecule type" value="Genomic_DNA"/>
</dbReference>
<evidence type="ECO:0000256" key="5">
    <source>
        <dbReference type="ARBA" id="ARBA00022989"/>
    </source>
</evidence>
<proteinExistence type="predicted"/>
<keyword evidence="10" id="KW-1185">Reference proteome</keyword>
<dbReference type="GO" id="GO:0005886">
    <property type="term" value="C:plasma membrane"/>
    <property type="evidence" value="ECO:0007669"/>
    <property type="project" value="UniProtKB-SubCell"/>
</dbReference>
<dbReference type="AlphaFoldDB" id="A0A0U1NSE2"/>
<dbReference type="RefSeq" id="WP_245640304.1">
    <property type="nucleotide sequence ID" value="NZ_CVRB01000001.1"/>
</dbReference>
<dbReference type="Gene3D" id="1.20.1250.20">
    <property type="entry name" value="MFS general substrate transporter like domains"/>
    <property type="match status" value="1"/>
</dbReference>
<keyword evidence="2" id="KW-0813">Transport</keyword>
<name>A0A0U1NSE2_9BACI</name>
<evidence type="ECO:0000313" key="9">
    <source>
        <dbReference type="EMBL" id="CRK80966.1"/>
    </source>
</evidence>
<dbReference type="PANTHER" id="PTHR43414:SF1">
    <property type="entry name" value="PEPTIDE PERMEASE"/>
    <property type="match status" value="1"/>
</dbReference>
<dbReference type="SUPFAM" id="SSF103473">
    <property type="entry name" value="MFS general substrate transporter"/>
    <property type="match status" value="1"/>
</dbReference>
<feature type="transmembrane region" description="Helical" evidence="7">
    <location>
        <begin position="12"/>
        <end position="40"/>
    </location>
</feature>
<dbReference type="InterPro" id="IPR020846">
    <property type="entry name" value="MFS_dom"/>
</dbReference>
<keyword evidence="9" id="KW-0762">Sugar transport</keyword>
<dbReference type="InterPro" id="IPR011701">
    <property type="entry name" value="MFS"/>
</dbReference>
<feature type="transmembrane region" description="Helical" evidence="7">
    <location>
        <begin position="169"/>
        <end position="193"/>
    </location>
</feature>
<feature type="transmembrane region" description="Helical" evidence="7">
    <location>
        <begin position="46"/>
        <end position="69"/>
    </location>
</feature>
<feature type="transmembrane region" description="Helical" evidence="7">
    <location>
        <begin position="374"/>
        <end position="392"/>
    </location>
</feature>
<organism evidence="9 10">
    <name type="scientific">Neobacillus massiliamazoniensis</name>
    <dbReference type="NCBI Taxonomy" id="1499688"/>
    <lineage>
        <taxon>Bacteria</taxon>
        <taxon>Bacillati</taxon>
        <taxon>Bacillota</taxon>
        <taxon>Bacilli</taxon>
        <taxon>Bacillales</taxon>
        <taxon>Bacillaceae</taxon>
        <taxon>Neobacillus</taxon>
    </lineage>
</organism>
<dbReference type="Pfam" id="PF07690">
    <property type="entry name" value="MFS_1"/>
    <property type="match status" value="1"/>
</dbReference>
<reference evidence="10" key="1">
    <citation type="submission" date="2015-05" db="EMBL/GenBank/DDBJ databases">
        <authorList>
            <person name="Urmite Genomes"/>
        </authorList>
    </citation>
    <scope>NUCLEOTIDE SEQUENCE [LARGE SCALE GENOMIC DNA]</scope>
    <source>
        <strain evidence="10">LF1</strain>
    </source>
</reference>
<keyword evidence="4 7" id="KW-0812">Transmembrane</keyword>
<evidence type="ECO:0000259" key="8">
    <source>
        <dbReference type="PROSITE" id="PS50850"/>
    </source>
</evidence>
<dbReference type="InterPro" id="IPR036259">
    <property type="entry name" value="MFS_trans_sf"/>
</dbReference>
<feature type="transmembrane region" description="Helical" evidence="7">
    <location>
        <begin position="218"/>
        <end position="236"/>
    </location>
</feature>
<dbReference type="GO" id="GO:0022857">
    <property type="term" value="F:transmembrane transporter activity"/>
    <property type="evidence" value="ECO:0007669"/>
    <property type="project" value="InterPro"/>
</dbReference>
<comment type="subcellular location">
    <subcellularLocation>
        <location evidence="1">Cell membrane</location>
        <topology evidence="1">Multi-pass membrane protein</topology>
    </subcellularLocation>
</comment>
<protein>
    <submittedName>
        <fullName evidence="9">Sugar transporter superfamily protein</fullName>
    </submittedName>
</protein>
<feature type="transmembrane region" description="Helical" evidence="7">
    <location>
        <begin position="290"/>
        <end position="320"/>
    </location>
</feature>
<sequence length="409" mass="45021">MSKLKNYLHQFHPIVWVLLIGTILSRGSAFMTLPFLSIYLSRHMDLSPVFIGLTIGISPLMGTVGGFIGGHLSDRFGRKKVMLISLFAIAFVYFGFMIASSPGWFILLNALNGLCNSFFEPTSQALMADVTEKENRLKAYSLRYTAINIGASVGPLLGAYLAINSAKLSFVLTGSTYLLYAFVLLFFMGKLVIEQEEQNTKKSVNIKDAFRIIKTDKALLFLVLGGILVNLGYIQFDSNLPQFLQTTLTNGVFIFSVLITINAVMVVFFQMPISHFAERWKPMQTMIIGALFMAAGLFSFCFVSGSGWVTAIVSVVFLTIGEILIFPSSSVLIDELAPDHLRGTYFGAGQFRKIGNFIGPILGGYLMSQFNGRIMFSIISIVVLASIVFFKIGNEIYVKMSVTSGGKAI</sequence>
<feature type="transmembrane region" description="Helical" evidence="7">
    <location>
        <begin position="142"/>
        <end position="163"/>
    </location>
</feature>
<dbReference type="PROSITE" id="PS50850">
    <property type="entry name" value="MFS"/>
    <property type="match status" value="1"/>
</dbReference>
<dbReference type="Proteomes" id="UP000199087">
    <property type="component" value="Unassembled WGS sequence"/>
</dbReference>